<reference evidence="1" key="1">
    <citation type="submission" date="2021-07" db="EMBL/GenBank/DDBJ databases">
        <authorList>
            <person name="Catto M.A."/>
            <person name="Jacobson A."/>
            <person name="Kennedy G."/>
            <person name="Labadie P."/>
            <person name="Hunt B.G."/>
            <person name="Srinivasan R."/>
        </authorList>
    </citation>
    <scope>NUCLEOTIDE SEQUENCE</scope>
    <source>
        <strain evidence="1">PL_HMW_Pooled</strain>
        <tissue evidence="1">Head</tissue>
    </source>
</reference>
<dbReference type="Proteomes" id="UP001219518">
    <property type="component" value="Unassembled WGS sequence"/>
</dbReference>
<dbReference type="EMBL" id="JAHWGI010000935">
    <property type="protein sequence ID" value="KAK3918339.1"/>
    <property type="molecule type" value="Genomic_DNA"/>
</dbReference>
<name>A0AAE1HBY9_9NEOP</name>
<accession>A0AAE1HBY9</accession>
<proteinExistence type="predicted"/>
<dbReference type="AlphaFoldDB" id="A0AAE1HBY9"/>
<evidence type="ECO:0000313" key="1">
    <source>
        <dbReference type="EMBL" id="KAK3918339.1"/>
    </source>
</evidence>
<evidence type="ECO:0000313" key="2">
    <source>
        <dbReference type="Proteomes" id="UP001219518"/>
    </source>
</evidence>
<keyword evidence="2" id="KW-1185">Reference proteome</keyword>
<organism evidence="1 2">
    <name type="scientific">Frankliniella fusca</name>
    <dbReference type="NCBI Taxonomy" id="407009"/>
    <lineage>
        <taxon>Eukaryota</taxon>
        <taxon>Metazoa</taxon>
        <taxon>Ecdysozoa</taxon>
        <taxon>Arthropoda</taxon>
        <taxon>Hexapoda</taxon>
        <taxon>Insecta</taxon>
        <taxon>Pterygota</taxon>
        <taxon>Neoptera</taxon>
        <taxon>Paraneoptera</taxon>
        <taxon>Thysanoptera</taxon>
        <taxon>Terebrantia</taxon>
        <taxon>Thripoidea</taxon>
        <taxon>Thripidae</taxon>
        <taxon>Frankliniella</taxon>
    </lineage>
</organism>
<reference evidence="1" key="2">
    <citation type="journal article" date="2023" name="BMC Genomics">
        <title>Pest status, molecular evolution, and epigenetic factors derived from the genome assembly of Frankliniella fusca, a thysanopteran phytovirus vector.</title>
        <authorList>
            <person name="Catto M.A."/>
            <person name="Labadie P.E."/>
            <person name="Jacobson A.L."/>
            <person name="Kennedy G.G."/>
            <person name="Srinivasan R."/>
            <person name="Hunt B.G."/>
        </authorList>
    </citation>
    <scope>NUCLEOTIDE SEQUENCE</scope>
    <source>
        <strain evidence="1">PL_HMW_Pooled</strain>
    </source>
</reference>
<comment type="caution">
    <text evidence="1">The sequence shown here is derived from an EMBL/GenBank/DDBJ whole genome shotgun (WGS) entry which is preliminary data.</text>
</comment>
<gene>
    <name evidence="1" type="ORF">KUF71_000911</name>
</gene>
<sequence>MVAYKGPIEKLAAIELALFLGVAHLKRGFIVSKINFFIFDFYDGIIFVHEVKSKEIFFDVCLIDWVIIVLTIDGPSRGSSASATSPLAAAASSAPAASAACLCVGVRVGCSSYCIEGGDESCKSLIIGLILIHHFLRFGRDVLVAHFCCLERPHFLVWGLQGELEIKPSLQLMHGAIQGGWCGVGAAIERWDFHLLLYKADMGPFVSLWRKIFPVPGHLIAGTPLKAAAAAAAAFPVEAAENGPLLAQLFQSLPGLEGRFGAGNDVRCVVQTLVFLRGRVEEDDTGRNADLSLQYVDVAQQRVRERRIVYYFGRAQLLGEQEREDEI</sequence>
<feature type="non-terminal residue" evidence="1">
    <location>
        <position position="327"/>
    </location>
</feature>
<protein>
    <submittedName>
        <fullName evidence="1">SCO-spondin</fullName>
    </submittedName>
</protein>